<evidence type="ECO:0000259" key="2">
    <source>
        <dbReference type="Pfam" id="PF13372"/>
    </source>
</evidence>
<name>A0A7X0JPB3_9GAMM</name>
<accession>A0A7X0JPB3</accession>
<dbReference type="Pfam" id="PF13372">
    <property type="entry name" value="Alginate_exp"/>
    <property type="match status" value="1"/>
</dbReference>
<organism evidence="3 4">
    <name type="scientific">Pseudoteredinibacter isoporae</name>
    <dbReference type="NCBI Taxonomy" id="570281"/>
    <lineage>
        <taxon>Bacteria</taxon>
        <taxon>Pseudomonadati</taxon>
        <taxon>Pseudomonadota</taxon>
        <taxon>Gammaproteobacteria</taxon>
        <taxon>Cellvibrionales</taxon>
        <taxon>Cellvibrionaceae</taxon>
        <taxon>Pseudoteredinibacter</taxon>
    </lineage>
</organism>
<feature type="chain" id="PRO_5031279709" description="Alginate export domain-containing protein" evidence="1">
    <location>
        <begin position="27"/>
        <end position="402"/>
    </location>
</feature>
<dbReference type="InParanoid" id="A0A7X0JPB3"/>
<dbReference type="RefSeq" id="WP_166853073.1">
    <property type="nucleotide sequence ID" value="NZ_JAAONY010000001.1"/>
</dbReference>
<dbReference type="EMBL" id="JACHHT010000001">
    <property type="protein sequence ID" value="MBB6519815.1"/>
    <property type="molecule type" value="Genomic_DNA"/>
</dbReference>
<dbReference type="Proteomes" id="UP000528457">
    <property type="component" value="Unassembled WGS sequence"/>
</dbReference>
<evidence type="ECO:0000256" key="1">
    <source>
        <dbReference type="SAM" id="SignalP"/>
    </source>
</evidence>
<keyword evidence="1" id="KW-0732">Signal</keyword>
<dbReference type="InterPro" id="IPR025388">
    <property type="entry name" value="Alginate_export_dom"/>
</dbReference>
<dbReference type="InterPro" id="IPR023614">
    <property type="entry name" value="Porin_dom_sf"/>
</dbReference>
<feature type="signal peptide" evidence="1">
    <location>
        <begin position="1"/>
        <end position="26"/>
    </location>
</feature>
<comment type="caution">
    <text evidence="3">The sequence shown here is derived from an EMBL/GenBank/DDBJ whole genome shotgun (WGS) entry which is preliminary data.</text>
</comment>
<protein>
    <recommendedName>
        <fullName evidence="2">Alginate export domain-containing protein</fullName>
    </recommendedName>
</protein>
<reference evidence="3 4" key="1">
    <citation type="submission" date="2020-08" db="EMBL/GenBank/DDBJ databases">
        <title>Genomic Encyclopedia of Type Strains, Phase IV (KMG-IV): sequencing the most valuable type-strain genomes for metagenomic binning, comparative biology and taxonomic classification.</title>
        <authorList>
            <person name="Goeker M."/>
        </authorList>
    </citation>
    <scope>NUCLEOTIDE SEQUENCE [LARGE SCALE GENOMIC DNA]</scope>
    <source>
        <strain evidence="3 4">DSM 22368</strain>
    </source>
</reference>
<dbReference type="SUPFAM" id="SSF56935">
    <property type="entry name" value="Porins"/>
    <property type="match status" value="1"/>
</dbReference>
<evidence type="ECO:0000313" key="4">
    <source>
        <dbReference type="Proteomes" id="UP000528457"/>
    </source>
</evidence>
<gene>
    <name evidence="3" type="ORF">HNR48_000093</name>
</gene>
<feature type="domain" description="Alginate export" evidence="2">
    <location>
        <begin position="32"/>
        <end position="279"/>
    </location>
</feature>
<dbReference type="AlphaFoldDB" id="A0A7X0JPB3"/>
<evidence type="ECO:0000313" key="3">
    <source>
        <dbReference type="EMBL" id="MBB6519815.1"/>
    </source>
</evidence>
<proteinExistence type="predicted"/>
<sequence length="402" mass="45190">MKTRYPVKWPITLIALSSAYSVNSYAEDFAKVKADLRLRYERVEQDNARLDADALTLRTRLNVVTKTVEGFSVVLDIEDSRRVFGLDDYNDTLGHNTNYSVVADPETTEVDQAFVQYKSKGLTAKIGRQVIVYDNHRFLGHVGFRQDRQTFDGVSVSYKGLKDLSVDYAYLGKRNRIFSDEKDVDSKDHLFNAAYKTAYGKLSAYAYLLEVDSTESNSLDSYGLRFTGKQKMDSWGFLYTAEYAHQNNKTSNQNFDANYALLELGASVSGLTTKVGYELLGSDNGNYGFSTPLATLHKFNGWTDQFLATPMQGLEDRYISFSGKVWGGKWLLAYHDFSADQPDNAIGAAAIDDLGDEIGLQFVMPFAKRYSWGLKYASYSAGDSASNKVDTDKLWLWLGAKF</sequence>
<keyword evidence="4" id="KW-1185">Reference proteome</keyword>
<dbReference type="Gene3D" id="2.40.160.10">
    <property type="entry name" value="Porin"/>
    <property type="match status" value="1"/>
</dbReference>